<dbReference type="PANTHER" id="PTHR43280">
    <property type="entry name" value="ARAC-FAMILY TRANSCRIPTIONAL REGULATOR"/>
    <property type="match status" value="1"/>
</dbReference>
<sequence>MGANERRVERLAGLIHQHFRTRQPAGFYARQLGISPTHLNRIVREVTGFSTHELIARKRVEEAKRALVFTTATVQEIGFGLGFADPAYFSRFFLQRTGMTPRAYRSAETAKLAQFAPNG</sequence>
<gene>
    <name evidence="5" type="ORF">C5748_14480</name>
</gene>
<dbReference type="InterPro" id="IPR020449">
    <property type="entry name" value="Tscrpt_reg_AraC-type_HTH"/>
</dbReference>
<dbReference type="AlphaFoldDB" id="A0A2S9IR11"/>
<keyword evidence="1" id="KW-0805">Transcription regulation</keyword>
<dbReference type="EMBL" id="PVBR01000009">
    <property type="protein sequence ID" value="PRD42964.1"/>
    <property type="molecule type" value="Genomic_DNA"/>
</dbReference>
<dbReference type="PROSITE" id="PS00041">
    <property type="entry name" value="HTH_ARAC_FAMILY_1"/>
    <property type="match status" value="1"/>
</dbReference>
<protein>
    <recommendedName>
        <fullName evidence="4">HTH araC/xylS-type domain-containing protein</fullName>
    </recommendedName>
</protein>
<comment type="caution">
    <text evidence="5">The sequence shown here is derived from an EMBL/GenBank/DDBJ whole genome shotgun (WGS) entry which is preliminary data.</text>
</comment>
<dbReference type="PROSITE" id="PS01124">
    <property type="entry name" value="HTH_ARAC_FAMILY_2"/>
    <property type="match status" value="1"/>
</dbReference>
<keyword evidence="6" id="KW-1185">Reference proteome</keyword>
<dbReference type="PRINTS" id="PR00032">
    <property type="entry name" value="HTHARAC"/>
</dbReference>
<dbReference type="InterPro" id="IPR018060">
    <property type="entry name" value="HTH_AraC"/>
</dbReference>
<dbReference type="PANTHER" id="PTHR43280:SF32">
    <property type="entry name" value="TRANSCRIPTIONAL REGULATORY PROTEIN"/>
    <property type="match status" value="1"/>
</dbReference>
<dbReference type="GO" id="GO:0003700">
    <property type="term" value="F:DNA-binding transcription factor activity"/>
    <property type="evidence" value="ECO:0007669"/>
    <property type="project" value="InterPro"/>
</dbReference>
<dbReference type="SUPFAM" id="SSF46689">
    <property type="entry name" value="Homeodomain-like"/>
    <property type="match status" value="2"/>
</dbReference>
<proteinExistence type="predicted"/>
<reference evidence="5 6" key="1">
    <citation type="submission" date="2018-02" db="EMBL/GenBank/DDBJ databases">
        <title>The draft genome of Phyllobacterium sp. 1N-3.</title>
        <authorList>
            <person name="Liu L."/>
            <person name="Li L."/>
            <person name="Zhang X."/>
            <person name="Wang T."/>
            <person name="Liang L."/>
        </authorList>
    </citation>
    <scope>NUCLEOTIDE SEQUENCE [LARGE SCALE GENOMIC DNA]</scope>
    <source>
        <strain evidence="5 6">1N-3</strain>
    </source>
</reference>
<feature type="domain" description="HTH araC/xylS-type" evidence="4">
    <location>
        <begin position="9"/>
        <end position="107"/>
    </location>
</feature>
<dbReference type="InterPro" id="IPR018062">
    <property type="entry name" value="HTH_AraC-typ_CS"/>
</dbReference>
<dbReference type="SMART" id="SM00342">
    <property type="entry name" value="HTH_ARAC"/>
    <property type="match status" value="1"/>
</dbReference>
<evidence type="ECO:0000256" key="1">
    <source>
        <dbReference type="ARBA" id="ARBA00023015"/>
    </source>
</evidence>
<dbReference type="Pfam" id="PF12833">
    <property type="entry name" value="HTH_18"/>
    <property type="match status" value="1"/>
</dbReference>
<organism evidence="5 6">
    <name type="scientific">Phyllobacterium phragmitis</name>
    <dbReference type="NCBI Taxonomy" id="2670329"/>
    <lineage>
        <taxon>Bacteria</taxon>
        <taxon>Pseudomonadati</taxon>
        <taxon>Pseudomonadota</taxon>
        <taxon>Alphaproteobacteria</taxon>
        <taxon>Hyphomicrobiales</taxon>
        <taxon>Phyllobacteriaceae</taxon>
        <taxon>Phyllobacterium</taxon>
    </lineage>
</organism>
<accession>A0A2S9IR11</accession>
<dbReference type="InterPro" id="IPR009057">
    <property type="entry name" value="Homeodomain-like_sf"/>
</dbReference>
<evidence type="ECO:0000256" key="3">
    <source>
        <dbReference type="ARBA" id="ARBA00023163"/>
    </source>
</evidence>
<evidence type="ECO:0000313" key="5">
    <source>
        <dbReference type="EMBL" id="PRD42964.1"/>
    </source>
</evidence>
<name>A0A2S9IR11_9HYPH</name>
<keyword evidence="2" id="KW-0238">DNA-binding</keyword>
<evidence type="ECO:0000259" key="4">
    <source>
        <dbReference type="PROSITE" id="PS01124"/>
    </source>
</evidence>
<evidence type="ECO:0000256" key="2">
    <source>
        <dbReference type="ARBA" id="ARBA00023125"/>
    </source>
</evidence>
<keyword evidence="3" id="KW-0804">Transcription</keyword>
<dbReference type="Proteomes" id="UP000239434">
    <property type="component" value="Unassembled WGS sequence"/>
</dbReference>
<dbReference type="Gene3D" id="1.10.10.60">
    <property type="entry name" value="Homeodomain-like"/>
    <property type="match status" value="1"/>
</dbReference>
<evidence type="ECO:0000313" key="6">
    <source>
        <dbReference type="Proteomes" id="UP000239434"/>
    </source>
</evidence>
<dbReference type="GO" id="GO:0043565">
    <property type="term" value="F:sequence-specific DNA binding"/>
    <property type="evidence" value="ECO:0007669"/>
    <property type="project" value="InterPro"/>
</dbReference>